<dbReference type="EMBL" id="BGPR01113524">
    <property type="protein sequence ID" value="GBM98296.1"/>
    <property type="molecule type" value="Genomic_DNA"/>
</dbReference>
<dbReference type="PANTHER" id="PTHR23303:SF14">
    <property type="entry name" value="BOS COMPLEX SUBUNIT NOMO1-RELATED"/>
    <property type="match status" value="1"/>
</dbReference>
<evidence type="ECO:0000313" key="5">
    <source>
        <dbReference type="Proteomes" id="UP000499080"/>
    </source>
</evidence>
<gene>
    <name evidence="4" type="primary">NOMO1</name>
    <name evidence="4" type="ORF">AVEN_204511_1</name>
</gene>
<comment type="caution">
    <text evidence="4">The sequence shown here is derived from an EMBL/GenBank/DDBJ whole genome shotgun (WGS) entry which is preliminary data.</text>
</comment>
<evidence type="ECO:0000256" key="2">
    <source>
        <dbReference type="SAM" id="SignalP"/>
    </source>
</evidence>
<reference evidence="4 5" key="1">
    <citation type="journal article" date="2019" name="Sci. Rep.">
        <title>Orb-weaving spider Araneus ventricosus genome elucidates the spidroin gene catalogue.</title>
        <authorList>
            <person name="Kono N."/>
            <person name="Nakamura H."/>
            <person name="Ohtoshi R."/>
            <person name="Moran D.A.P."/>
            <person name="Shinohara A."/>
            <person name="Yoshida Y."/>
            <person name="Fujiwara M."/>
            <person name="Mori M."/>
            <person name="Tomita M."/>
            <person name="Arakawa K."/>
        </authorList>
    </citation>
    <scope>NUCLEOTIDE SEQUENCE [LARGE SCALE GENOMIC DNA]</scope>
</reference>
<evidence type="ECO:0000259" key="3">
    <source>
        <dbReference type="Pfam" id="PF22898"/>
    </source>
</evidence>
<feature type="domain" description="NOMO-like N-terminal beta-sandwich" evidence="3">
    <location>
        <begin position="29"/>
        <end position="113"/>
    </location>
</feature>
<organism evidence="4 5">
    <name type="scientific">Araneus ventricosus</name>
    <name type="common">Orbweaver spider</name>
    <name type="synonym">Epeira ventricosa</name>
    <dbReference type="NCBI Taxonomy" id="182803"/>
    <lineage>
        <taxon>Eukaryota</taxon>
        <taxon>Metazoa</taxon>
        <taxon>Ecdysozoa</taxon>
        <taxon>Arthropoda</taxon>
        <taxon>Chelicerata</taxon>
        <taxon>Arachnida</taxon>
        <taxon>Araneae</taxon>
        <taxon>Araneomorphae</taxon>
        <taxon>Entelegynae</taxon>
        <taxon>Araneoidea</taxon>
        <taxon>Araneidae</taxon>
        <taxon>Araneus</taxon>
    </lineage>
</organism>
<dbReference type="GO" id="GO:0005789">
    <property type="term" value="C:endoplasmic reticulum membrane"/>
    <property type="evidence" value="ECO:0007669"/>
    <property type="project" value="TreeGrafter"/>
</dbReference>
<dbReference type="InterPro" id="IPR055075">
    <property type="entry name" value="NOMO-like_N"/>
</dbReference>
<keyword evidence="1 2" id="KW-0732">Signal</keyword>
<name>A0A4Y2K9Q9_ARAVE</name>
<evidence type="ECO:0000256" key="1">
    <source>
        <dbReference type="ARBA" id="ARBA00022729"/>
    </source>
</evidence>
<dbReference type="AlphaFoldDB" id="A0A4Y2K9Q9"/>
<dbReference type="InterPro" id="IPR051417">
    <property type="entry name" value="SDr/BOS_complex"/>
</dbReference>
<keyword evidence="5" id="KW-1185">Reference proteome</keyword>
<accession>A0A4Y2K9Q9</accession>
<protein>
    <submittedName>
        <fullName evidence="4">Nodal modulator 1</fullName>
    </submittedName>
</protein>
<sequence length="135" mass="14955">MIPNLCLTLQVLTLLCVKYVLSDVIFSCGGFVKSSFSINYSRIDMKLYTKHGSLKYHTDCAPHNGYYLIPLYDKGDYVLKIEPPSGWSFEPSSVNLHVDGTSDPCSLNQDINFNFKGFTVYGQVLSRDGISGPAG</sequence>
<evidence type="ECO:0000313" key="4">
    <source>
        <dbReference type="EMBL" id="GBM98296.1"/>
    </source>
</evidence>
<feature type="chain" id="PRO_5021490145" evidence="2">
    <location>
        <begin position="23"/>
        <end position="135"/>
    </location>
</feature>
<proteinExistence type="predicted"/>
<feature type="signal peptide" evidence="2">
    <location>
        <begin position="1"/>
        <end position="22"/>
    </location>
</feature>
<dbReference type="Proteomes" id="UP000499080">
    <property type="component" value="Unassembled WGS sequence"/>
</dbReference>
<dbReference type="Pfam" id="PF22898">
    <property type="entry name" value="NOMO1-like_1st"/>
    <property type="match status" value="1"/>
</dbReference>
<dbReference type="OrthoDB" id="10263633at2759"/>
<feature type="non-terminal residue" evidence="4">
    <location>
        <position position="135"/>
    </location>
</feature>
<dbReference type="PANTHER" id="PTHR23303">
    <property type="entry name" value="CARBOXYPEPTIDASE REGULATORY REGION-CONTAINING"/>
    <property type="match status" value="1"/>
</dbReference>